<evidence type="ECO:0000313" key="3">
    <source>
        <dbReference type="Proteomes" id="UP000596902"/>
    </source>
</evidence>
<proteinExistence type="predicted"/>
<organism evidence="2 3">
    <name type="scientific">Alternaria burnsii</name>
    <dbReference type="NCBI Taxonomy" id="1187904"/>
    <lineage>
        <taxon>Eukaryota</taxon>
        <taxon>Fungi</taxon>
        <taxon>Dikarya</taxon>
        <taxon>Ascomycota</taxon>
        <taxon>Pezizomycotina</taxon>
        <taxon>Dothideomycetes</taxon>
        <taxon>Pleosporomycetidae</taxon>
        <taxon>Pleosporales</taxon>
        <taxon>Pleosporineae</taxon>
        <taxon>Pleosporaceae</taxon>
        <taxon>Alternaria</taxon>
        <taxon>Alternaria sect. Alternaria</taxon>
    </lineage>
</organism>
<dbReference type="Proteomes" id="UP000596902">
    <property type="component" value="Unassembled WGS sequence"/>
</dbReference>
<feature type="region of interest" description="Disordered" evidence="1">
    <location>
        <begin position="68"/>
        <end position="95"/>
    </location>
</feature>
<dbReference type="GeneID" id="62200434"/>
<feature type="compositionally biased region" description="Low complexity" evidence="1">
    <location>
        <begin position="1"/>
        <end position="31"/>
    </location>
</feature>
<evidence type="ECO:0000313" key="2">
    <source>
        <dbReference type="EMBL" id="KAF7680558.1"/>
    </source>
</evidence>
<dbReference type="AlphaFoldDB" id="A0A8H7BBV7"/>
<protein>
    <submittedName>
        <fullName evidence="2">Uncharacterized protein</fullName>
    </submittedName>
</protein>
<accession>A0A8H7BBV7</accession>
<reference evidence="2" key="2">
    <citation type="submission" date="2020-08" db="EMBL/GenBank/DDBJ databases">
        <title>Draft Genome Sequence of Cumin Blight Pathogen Alternaria burnsii.</title>
        <authorList>
            <person name="Feng Z."/>
        </authorList>
    </citation>
    <scope>NUCLEOTIDE SEQUENCE</scope>
    <source>
        <strain evidence="2">CBS107.38</strain>
    </source>
</reference>
<comment type="caution">
    <text evidence="2">The sequence shown here is derived from an EMBL/GenBank/DDBJ whole genome shotgun (WGS) entry which is preliminary data.</text>
</comment>
<reference evidence="2" key="1">
    <citation type="submission" date="2020-01" db="EMBL/GenBank/DDBJ databases">
        <authorList>
            <person name="Feng Z.H.Z."/>
        </authorList>
    </citation>
    <scope>NUCLEOTIDE SEQUENCE</scope>
    <source>
        <strain evidence="2">CBS107.38</strain>
    </source>
</reference>
<dbReference type="RefSeq" id="XP_038790548.1">
    <property type="nucleotide sequence ID" value="XM_038927256.1"/>
</dbReference>
<evidence type="ECO:0000256" key="1">
    <source>
        <dbReference type="SAM" id="MobiDB-lite"/>
    </source>
</evidence>
<feature type="region of interest" description="Disordered" evidence="1">
    <location>
        <begin position="1"/>
        <end position="35"/>
    </location>
</feature>
<dbReference type="EMBL" id="JAAABM010000002">
    <property type="protein sequence ID" value="KAF7680558.1"/>
    <property type="molecule type" value="Genomic_DNA"/>
</dbReference>
<keyword evidence="3" id="KW-1185">Reference proteome</keyword>
<name>A0A8H7BBV7_9PLEO</name>
<sequence length="95" mass="10681">MSMSQLSMRRCSSRSSSSRASFRLSSRSSPSAAEDARTCRIWTGLHVLRRGTDDDLQNCRSNKRRDTLAATNEFPPRVATAKEMERLGSSKRNTI</sequence>
<gene>
    <name evidence="2" type="ORF">GT037_002209</name>
</gene>